<dbReference type="RefSeq" id="WP_184854652.1">
    <property type="nucleotide sequence ID" value="NZ_BAABFE010000021.1"/>
</dbReference>
<keyword evidence="1" id="KW-0472">Membrane</keyword>
<reference evidence="2 3" key="1">
    <citation type="submission" date="2020-08" db="EMBL/GenBank/DDBJ databases">
        <title>Sequencing the genomes of 1000 actinobacteria strains.</title>
        <authorList>
            <person name="Klenk H.-P."/>
        </authorList>
    </citation>
    <scope>NUCLEOTIDE SEQUENCE [LARGE SCALE GENOMIC DNA]</scope>
    <source>
        <strain evidence="2 3">DSM 40129</strain>
    </source>
</reference>
<dbReference type="AlphaFoldDB" id="A0AA89TM28"/>
<keyword evidence="3" id="KW-1185">Reference proteome</keyword>
<feature type="transmembrane region" description="Helical" evidence="1">
    <location>
        <begin position="16"/>
        <end position="37"/>
    </location>
</feature>
<evidence type="ECO:0000256" key="1">
    <source>
        <dbReference type="SAM" id="Phobius"/>
    </source>
</evidence>
<dbReference type="GeneID" id="93835850"/>
<evidence type="ECO:0000313" key="2">
    <source>
        <dbReference type="EMBL" id="MBB5816879.1"/>
    </source>
</evidence>
<keyword evidence="1" id="KW-1133">Transmembrane helix</keyword>
<dbReference type="EMBL" id="JACHLX010000002">
    <property type="protein sequence ID" value="MBB5816879.1"/>
    <property type="molecule type" value="Genomic_DNA"/>
</dbReference>
<keyword evidence="1" id="KW-0812">Transmembrane</keyword>
<protein>
    <submittedName>
        <fullName evidence="2">Uncharacterized protein</fullName>
    </submittedName>
</protein>
<accession>A0AA89TM28</accession>
<sequence length="76" mass="7559">MDRTQLVGGKPPVSKAILVTLNALIASDVGFLVGIFAGTMGDLALDAATGVGAGAAAGAFGIGMRVVTFIRSTSHR</sequence>
<gene>
    <name evidence="2" type="ORF">HNR72_008001</name>
</gene>
<name>A0AA89TM28_STRCU</name>
<dbReference type="Proteomes" id="UP000579531">
    <property type="component" value="Unassembled WGS sequence"/>
</dbReference>
<evidence type="ECO:0000313" key="3">
    <source>
        <dbReference type="Proteomes" id="UP000579531"/>
    </source>
</evidence>
<proteinExistence type="predicted"/>
<comment type="caution">
    <text evidence="2">The sequence shown here is derived from an EMBL/GenBank/DDBJ whole genome shotgun (WGS) entry which is preliminary data.</text>
</comment>
<feature type="transmembrane region" description="Helical" evidence="1">
    <location>
        <begin position="43"/>
        <end position="67"/>
    </location>
</feature>
<organism evidence="2 3">
    <name type="scientific">Streptomyces collinus</name>
    <dbReference type="NCBI Taxonomy" id="42684"/>
    <lineage>
        <taxon>Bacteria</taxon>
        <taxon>Bacillati</taxon>
        <taxon>Actinomycetota</taxon>
        <taxon>Actinomycetes</taxon>
        <taxon>Kitasatosporales</taxon>
        <taxon>Streptomycetaceae</taxon>
        <taxon>Streptomyces</taxon>
    </lineage>
</organism>